<dbReference type="InterPro" id="IPR012338">
    <property type="entry name" value="Beta-lactam/transpept-like"/>
</dbReference>
<reference evidence="8 9" key="1">
    <citation type="submission" date="2023-09" db="EMBL/GenBank/DDBJ databases">
        <authorList>
            <person name="Rey-Velasco X."/>
        </authorList>
    </citation>
    <scope>NUCLEOTIDE SEQUENCE [LARGE SCALE GENOMIC DNA]</scope>
    <source>
        <strain evidence="8 9">F260</strain>
    </source>
</reference>
<keyword evidence="4 8" id="KW-0378">Hydrolase</keyword>
<comment type="similarity">
    <text evidence="2">Belongs to the glycosyl hydrolase 3 family.</text>
</comment>
<gene>
    <name evidence="8" type="ORF">RM545_13265</name>
</gene>
<dbReference type="EMBL" id="JAVRHO010000019">
    <property type="protein sequence ID" value="MDT0647664.1"/>
    <property type="molecule type" value="Genomic_DNA"/>
</dbReference>
<comment type="caution">
    <text evidence="8">The sequence shown here is derived from an EMBL/GenBank/DDBJ whole genome shotgun (WGS) entry which is preliminary data.</text>
</comment>
<sequence>MKLKVAPNFLFLGSLFFFLTTNLFSQQRNPLISEDFPAQKEWVDSIYNSMSLEEKIGQLFMVDVFSNAPESKTDEIRKLIEKQHIGGVIFSKGGPLRQAKLTNEFQEASKVPLLVGMDAEWGLAMRLDSTFALPWNMTLGAIEDNSLIEEAGAAISRHSKRLGVHINFAPVVDINTNPENPIIGTRSFGEEKENVTAKSLAFIRGMQREGVLSSAKHFPGHGDTDSDSHKTLPTISFSKSRIENVELYPYKKLIEEGLSSVMVAHLNVPSLEEEKGTPSSLSKTVVTDLLKKGLNFNGLIFTDALNMKGASNFSNPGDIDLAAFLAGNDVLLISEDVPKGIQKIAEAYNNGLISEQRLSHSVKKILFAKYKVGLNDYEPINSAFLISELHSVRDDALFEKLTESSITVLKNNMGLLPFKKLAKKKFAYVNLGDGDGSAFLSQLRKYTKVDWVSAVNLESLLSRLEEYDRVIVGFHKEDDNPWTSYKFSNREIRWLYEIARKNSTVLNVFARPYALLDIPTFTDMEGVVVGYQNNEIAQQKVAQMLFGAVKARGKLPVSIGDEFPEGSGLRSKELNRLSYGVPETVGINSYKLKKIDSIITEAIDKKMTPGAQILIARKGKVIYNRNFGYQTYEEELPVTDTTVYDLASLTKILATLPLVMEQEEKGIISFDTKLGEMLSVFQNSNKEYIRLQDMLMHYARLKVWIPFYISTLDKNTRKPSDLYYSKVPSETFNTHVARDMYIRNDAQDTILAVIRDSDLERKKEYKYSDLPFYILKYYLESYYNTTLNSLTQERFYRPLGANYTGYLPATRFGLDQIAPTENDKLWRAQKVHGYVHDQGAAMQGGIGGHAGLFSNANDVAKIMQMYMNGGSYGGEKFFEPETISKFNTCYYCEENVRRGVGFDKPQLGSVGPTCGCVSLTSFGHTGFTGTLAWADPEEEIIYVFLSNRTYPDSNNRKLIREDIRSKIQEVIYEAIDF</sequence>
<dbReference type="SUPFAM" id="SSF56601">
    <property type="entry name" value="beta-lactamase/transpeptidase-like"/>
    <property type="match status" value="1"/>
</dbReference>
<evidence type="ECO:0000256" key="5">
    <source>
        <dbReference type="ARBA" id="ARBA00023295"/>
    </source>
</evidence>
<keyword evidence="9" id="KW-1185">Reference proteome</keyword>
<evidence type="ECO:0000313" key="9">
    <source>
        <dbReference type="Proteomes" id="UP001245285"/>
    </source>
</evidence>
<dbReference type="Proteomes" id="UP001245285">
    <property type="component" value="Unassembled WGS sequence"/>
</dbReference>
<dbReference type="SUPFAM" id="SSF52279">
    <property type="entry name" value="Beta-D-glucan exohydrolase, C-terminal domain"/>
    <property type="match status" value="1"/>
</dbReference>
<accession>A0ABU3CMU5</accession>
<dbReference type="InterPro" id="IPR001466">
    <property type="entry name" value="Beta-lactam-related"/>
</dbReference>
<dbReference type="PANTHER" id="PTHR30480:SF13">
    <property type="entry name" value="BETA-HEXOSAMINIDASE"/>
    <property type="match status" value="1"/>
</dbReference>
<dbReference type="SUPFAM" id="SSF51445">
    <property type="entry name" value="(Trans)glycosidases"/>
    <property type="match status" value="1"/>
</dbReference>
<dbReference type="Pfam" id="PF00933">
    <property type="entry name" value="Glyco_hydro_3"/>
    <property type="match status" value="1"/>
</dbReference>
<feature type="domain" description="Beta-lactamase-related" evidence="6">
    <location>
        <begin position="596"/>
        <end position="957"/>
    </location>
</feature>
<dbReference type="InterPro" id="IPR036881">
    <property type="entry name" value="Glyco_hydro_3_C_sf"/>
</dbReference>
<evidence type="ECO:0000313" key="8">
    <source>
        <dbReference type="EMBL" id="MDT0647664.1"/>
    </source>
</evidence>
<protein>
    <recommendedName>
        <fullName evidence="3">beta-N-acetylhexosaminidase</fullName>
        <ecNumber evidence="3">3.2.1.52</ecNumber>
    </recommendedName>
</protein>
<dbReference type="GO" id="GO:0016787">
    <property type="term" value="F:hydrolase activity"/>
    <property type="evidence" value="ECO:0007669"/>
    <property type="project" value="UniProtKB-KW"/>
</dbReference>
<evidence type="ECO:0000256" key="3">
    <source>
        <dbReference type="ARBA" id="ARBA00012663"/>
    </source>
</evidence>
<evidence type="ECO:0000256" key="1">
    <source>
        <dbReference type="ARBA" id="ARBA00001231"/>
    </source>
</evidence>
<proteinExistence type="inferred from homology"/>
<dbReference type="InterPro" id="IPR050226">
    <property type="entry name" value="NagZ_Beta-hexosaminidase"/>
</dbReference>
<dbReference type="EC" id="3.2.1.52" evidence="3"/>
<dbReference type="InterPro" id="IPR017853">
    <property type="entry name" value="GH"/>
</dbReference>
<dbReference type="Pfam" id="PF00144">
    <property type="entry name" value="Beta-lactamase"/>
    <property type="match status" value="1"/>
</dbReference>
<dbReference type="InterPro" id="IPR001764">
    <property type="entry name" value="Glyco_hydro_3_N"/>
</dbReference>
<dbReference type="PANTHER" id="PTHR30480">
    <property type="entry name" value="BETA-HEXOSAMINIDASE-RELATED"/>
    <property type="match status" value="1"/>
</dbReference>
<evidence type="ECO:0000256" key="2">
    <source>
        <dbReference type="ARBA" id="ARBA00005336"/>
    </source>
</evidence>
<dbReference type="Gene3D" id="3.40.50.1700">
    <property type="entry name" value="Glycoside hydrolase family 3 C-terminal domain"/>
    <property type="match status" value="1"/>
</dbReference>
<comment type="catalytic activity">
    <reaction evidence="1">
        <text>Hydrolysis of terminal non-reducing N-acetyl-D-hexosamine residues in N-acetyl-beta-D-hexosaminides.</text>
        <dbReference type="EC" id="3.2.1.52"/>
    </reaction>
</comment>
<evidence type="ECO:0000256" key="4">
    <source>
        <dbReference type="ARBA" id="ARBA00022801"/>
    </source>
</evidence>
<dbReference type="Gene3D" id="3.40.710.10">
    <property type="entry name" value="DD-peptidase/beta-lactamase superfamily"/>
    <property type="match status" value="1"/>
</dbReference>
<dbReference type="Gene3D" id="3.20.20.300">
    <property type="entry name" value="Glycoside hydrolase, family 3, N-terminal domain"/>
    <property type="match status" value="1"/>
</dbReference>
<dbReference type="InterPro" id="IPR036962">
    <property type="entry name" value="Glyco_hydro_3_N_sf"/>
</dbReference>
<evidence type="ECO:0000259" key="6">
    <source>
        <dbReference type="Pfam" id="PF00144"/>
    </source>
</evidence>
<evidence type="ECO:0000259" key="7">
    <source>
        <dbReference type="Pfam" id="PF00933"/>
    </source>
</evidence>
<dbReference type="RefSeq" id="WP_311495764.1">
    <property type="nucleotide sequence ID" value="NZ_JAVRHO010000019.1"/>
</dbReference>
<name>A0ABU3CMU5_9FLAO</name>
<keyword evidence="5" id="KW-0326">Glycosidase</keyword>
<organism evidence="8 9">
    <name type="scientific">Autumnicola lenta</name>
    <dbReference type="NCBI Taxonomy" id="3075593"/>
    <lineage>
        <taxon>Bacteria</taxon>
        <taxon>Pseudomonadati</taxon>
        <taxon>Bacteroidota</taxon>
        <taxon>Flavobacteriia</taxon>
        <taxon>Flavobacteriales</taxon>
        <taxon>Flavobacteriaceae</taxon>
        <taxon>Autumnicola</taxon>
    </lineage>
</organism>
<feature type="domain" description="Glycoside hydrolase family 3 N-terminal" evidence="7">
    <location>
        <begin position="52"/>
        <end position="366"/>
    </location>
</feature>